<name>A0A1I3SVC0_9RHOB</name>
<feature type="domain" description="GP-PDE" evidence="1">
    <location>
        <begin position="10"/>
        <end position="252"/>
    </location>
</feature>
<evidence type="ECO:0000313" key="3">
    <source>
        <dbReference type="Proteomes" id="UP000183299"/>
    </source>
</evidence>
<dbReference type="GO" id="GO:0006629">
    <property type="term" value="P:lipid metabolic process"/>
    <property type="evidence" value="ECO:0007669"/>
    <property type="project" value="InterPro"/>
</dbReference>
<keyword evidence="3" id="KW-1185">Reference proteome</keyword>
<dbReference type="RefSeq" id="WP_066604481.1">
    <property type="nucleotide sequence ID" value="NZ_FORY01000007.1"/>
</dbReference>
<dbReference type="Pfam" id="PF03009">
    <property type="entry name" value="GDPD"/>
    <property type="match status" value="1"/>
</dbReference>
<protein>
    <submittedName>
        <fullName evidence="2">Glycerophosphoryl diester phosphodiesterase</fullName>
    </submittedName>
</protein>
<dbReference type="GO" id="GO:0008081">
    <property type="term" value="F:phosphoric diester hydrolase activity"/>
    <property type="evidence" value="ECO:0007669"/>
    <property type="project" value="InterPro"/>
</dbReference>
<dbReference type="OrthoDB" id="384721at2"/>
<dbReference type="EMBL" id="FORY01000007">
    <property type="protein sequence ID" value="SFJ62313.1"/>
    <property type="molecule type" value="Genomic_DNA"/>
</dbReference>
<dbReference type="PANTHER" id="PTHR46211">
    <property type="entry name" value="GLYCEROPHOSPHORYL DIESTER PHOSPHODIESTERASE"/>
    <property type="match status" value="1"/>
</dbReference>
<dbReference type="AlphaFoldDB" id="A0A1I3SVC0"/>
<dbReference type="InterPro" id="IPR017946">
    <property type="entry name" value="PLC-like_Pdiesterase_TIM-brl"/>
</dbReference>
<proteinExistence type="predicted"/>
<sequence>MPQLPEIFLKTPIAHRALHDGNVTRAENNFAALDAAIAKGFGIEIDLQMSSDGEAMVFHDYALNRLTEGHGAFALNTAEELAQLRFKTGEVGVPTLKQVLDHVDGRAPLLIEVKDQDGAMGPSVGRLEVAATKVLESYQGPVAMMSFNPHSVAVLAELCPHLPRGLTTASWEDDAAKLIPASRRAPLRDIVDYERVGASFISHQWSDLERPRVAELKASGAHILCWTIKSAEEEATASKVAENITFENYLPT</sequence>
<accession>A0A1I3SVC0</accession>
<evidence type="ECO:0000259" key="1">
    <source>
        <dbReference type="PROSITE" id="PS51704"/>
    </source>
</evidence>
<reference evidence="2 3" key="1">
    <citation type="submission" date="2016-10" db="EMBL/GenBank/DDBJ databases">
        <authorList>
            <person name="de Groot N.N."/>
        </authorList>
    </citation>
    <scope>NUCLEOTIDE SEQUENCE [LARGE SCALE GENOMIC DNA]</scope>
    <source>
        <strain evidence="2 3">CGMCC 1.8891</strain>
    </source>
</reference>
<dbReference type="SUPFAM" id="SSF51695">
    <property type="entry name" value="PLC-like phosphodiesterases"/>
    <property type="match status" value="1"/>
</dbReference>
<dbReference type="PANTHER" id="PTHR46211:SF1">
    <property type="entry name" value="GLYCEROPHOSPHODIESTER PHOSPHODIESTERASE, CYTOPLASMIC"/>
    <property type="match status" value="1"/>
</dbReference>
<dbReference type="STRING" id="576117.SAMN04488138_10791"/>
<dbReference type="GeneID" id="98665044"/>
<gene>
    <name evidence="2" type="ORF">SAMN04488138_10791</name>
</gene>
<organism evidence="2 3">
    <name type="scientific">Celeribacter halophilus</name>
    <dbReference type="NCBI Taxonomy" id="576117"/>
    <lineage>
        <taxon>Bacteria</taxon>
        <taxon>Pseudomonadati</taxon>
        <taxon>Pseudomonadota</taxon>
        <taxon>Alphaproteobacteria</taxon>
        <taxon>Rhodobacterales</taxon>
        <taxon>Roseobacteraceae</taxon>
        <taxon>Celeribacter</taxon>
    </lineage>
</organism>
<dbReference type="InterPro" id="IPR030395">
    <property type="entry name" value="GP_PDE_dom"/>
</dbReference>
<dbReference type="Gene3D" id="3.20.20.190">
    <property type="entry name" value="Phosphatidylinositol (PI) phosphodiesterase"/>
    <property type="match status" value="1"/>
</dbReference>
<dbReference type="Proteomes" id="UP000183299">
    <property type="component" value="Unassembled WGS sequence"/>
</dbReference>
<evidence type="ECO:0000313" key="2">
    <source>
        <dbReference type="EMBL" id="SFJ62313.1"/>
    </source>
</evidence>
<dbReference type="PROSITE" id="PS51704">
    <property type="entry name" value="GP_PDE"/>
    <property type="match status" value="1"/>
</dbReference>